<name>A0A319CZK0_9EURO</name>
<dbReference type="InterPro" id="IPR053204">
    <property type="entry name" value="Oxopyrrolidines_Biosynth-assoc"/>
</dbReference>
<keyword evidence="2" id="KW-1185">Reference proteome</keyword>
<dbReference type="RefSeq" id="XP_025491288.1">
    <property type="nucleotide sequence ID" value="XM_025641682.1"/>
</dbReference>
<dbReference type="VEuPathDB" id="FungiDB:BO82DRAFT_94653"/>
<reference evidence="1 2" key="1">
    <citation type="submission" date="2016-12" db="EMBL/GenBank/DDBJ databases">
        <title>The genomes of Aspergillus section Nigri reveals drivers in fungal speciation.</title>
        <authorList>
            <consortium name="DOE Joint Genome Institute"/>
            <person name="Vesth T.C."/>
            <person name="Nybo J."/>
            <person name="Theobald S."/>
            <person name="Brandl J."/>
            <person name="Frisvad J.C."/>
            <person name="Nielsen K.F."/>
            <person name="Lyhne E.K."/>
            <person name="Kogle M.E."/>
            <person name="Kuo A."/>
            <person name="Riley R."/>
            <person name="Clum A."/>
            <person name="Nolan M."/>
            <person name="Lipzen A."/>
            <person name="Salamov A."/>
            <person name="Henrissat B."/>
            <person name="Wiebenga A."/>
            <person name="De Vries R.P."/>
            <person name="Grigoriev I.V."/>
            <person name="Mortensen U.H."/>
            <person name="Andersen M.R."/>
            <person name="Baker S.E."/>
        </authorList>
    </citation>
    <scope>NUCLEOTIDE SEQUENCE [LARGE SCALE GENOMIC DNA]</scope>
    <source>
        <strain evidence="1 2">CBS 121591</strain>
    </source>
</reference>
<protein>
    <submittedName>
        <fullName evidence="1">Uncharacterized protein</fullName>
    </submittedName>
</protein>
<proteinExistence type="predicted"/>
<dbReference type="Pfam" id="PF12311">
    <property type="entry name" value="DUF3632"/>
    <property type="match status" value="1"/>
</dbReference>
<dbReference type="Proteomes" id="UP000248340">
    <property type="component" value="Unassembled WGS sequence"/>
</dbReference>
<dbReference type="PANTHER" id="PTHR38797:SF7">
    <property type="entry name" value="TRANSCRIPTION FACTOR DOMAIN-CONTAINING PROTEIN"/>
    <property type="match status" value="1"/>
</dbReference>
<dbReference type="OrthoDB" id="5403091at2759"/>
<evidence type="ECO:0000313" key="1">
    <source>
        <dbReference type="EMBL" id="PYH81088.1"/>
    </source>
</evidence>
<sequence>MSDSPMERSSELEDSGYSSAQASIEYRESLLADVRRGRLAELRDSVYNKYYGITDRFWQGESFQELEPAIRDLWFAFHVWARNISHETPEHDRMVLDFTRLHLSGPLQRLVQVSDHEFEVAQSPTGAVLWGDVPFFLEDTTAYFIQHFPTMKADRRLNFTYFVAKVASTGLLQDRLAEVGLLTFREALETDRPLGSLNHPPDSSRPAQTLSDLPIAAFLPAIRAWIFECGRRLINLCDVSWIACDTSLGRGGPLFLQATELSRKAPVGLSAERWLFWIKRVDQIHEQATQAQETKLAEEAWVTLELMLNPLEYRDSPVSRAYKAAPDDFIRVKWPEFWASQMLVEEEDIEAREDEPEKPLLGEDQT</sequence>
<gene>
    <name evidence="1" type="ORF">BO82DRAFT_94653</name>
</gene>
<dbReference type="AlphaFoldDB" id="A0A319CZK0"/>
<accession>A0A319CZK0</accession>
<dbReference type="PANTHER" id="PTHR38797">
    <property type="entry name" value="NUCLEAR PORE COMPLEX PROTEIN NUP85-RELATED"/>
    <property type="match status" value="1"/>
</dbReference>
<dbReference type="EMBL" id="KZ821704">
    <property type="protein sequence ID" value="PYH81088.1"/>
    <property type="molecule type" value="Genomic_DNA"/>
</dbReference>
<evidence type="ECO:0000313" key="2">
    <source>
        <dbReference type="Proteomes" id="UP000248340"/>
    </source>
</evidence>
<dbReference type="InterPro" id="IPR022085">
    <property type="entry name" value="OpdG"/>
</dbReference>
<organism evidence="1 2">
    <name type="scientific">Aspergillus uvarum CBS 121591</name>
    <dbReference type="NCBI Taxonomy" id="1448315"/>
    <lineage>
        <taxon>Eukaryota</taxon>
        <taxon>Fungi</taxon>
        <taxon>Dikarya</taxon>
        <taxon>Ascomycota</taxon>
        <taxon>Pezizomycotina</taxon>
        <taxon>Eurotiomycetes</taxon>
        <taxon>Eurotiomycetidae</taxon>
        <taxon>Eurotiales</taxon>
        <taxon>Aspergillaceae</taxon>
        <taxon>Aspergillus</taxon>
        <taxon>Aspergillus subgen. Circumdati</taxon>
    </lineage>
</organism>
<dbReference type="GeneID" id="37144424"/>